<name>A0A1H7MQI8_RUMAL</name>
<sequence>MSRLEHCFENAVTAVEDGKDYDTWRYEEVQRGNATTFGRDWAVLTDDSIIGLRDIWELAMYAVCTYKQTIGGAGHD</sequence>
<gene>
    <name evidence="1" type="ORF">SAMN05216469_11299</name>
</gene>
<dbReference type="EMBL" id="FOAT01000012">
    <property type="protein sequence ID" value="SEL13454.1"/>
    <property type="molecule type" value="Genomic_DNA"/>
</dbReference>
<dbReference type="AlphaFoldDB" id="A0A1H7MQI8"/>
<dbReference type="RefSeq" id="WP_074834359.1">
    <property type="nucleotide sequence ID" value="NZ_FOAT01000012.1"/>
</dbReference>
<evidence type="ECO:0000313" key="1">
    <source>
        <dbReference type="EMBL" id="SEL13454.1"/>
    </source>
</evidence>
<protein>
    <submittedName>
        <fullName evidence="1">Uncharacterized protein</fullName>
    </submittedName>
</protein>
<reference evidence="1 2" key="1">
    <citation type="submission" date="2016-10" db="EMBL/GenBank/DDBJ databases">
        <authorList>
            <person name="de Groot N.N."/>
        </authorList>
    </citation>
    <scope>NUCLEOTIDE SEQUENCE [LARGE SCALE GENOMIC DNA]</scope>
    <source>
        <strain evidence="1 2">KH2T6</strain>
    </source>
</reference>
<dbReference type="Proteomes" id="UP000186015">
    <property type="component" value="Unassembled WGS sequence"/>
</dbReference>
<accession>A0A1H7MQI8</accession>
<proteinExistence type="predicted"/>
<organism evidence="1 2">
    <name type="scientific">Ruminococcus albus</name>
    <dbReference type="NCBI Taxonomy" id="1264"/>
    <lineage>
        <taxon>Bacteria</taxon>
        <taxon>Bacillati</taxon>
        <taxon>Bacillota</taxon>
        <taxon>Clostridia</taxon>
        <taxon>Eubacteriales</taxon>
        <taxon>Oscillospiraceae</taxon>
        <taxon>Ruminococcus</taxon>
    </lineage>
</organism>
<evidence type="ECO:0000313" key="2">
    <source>
        <dbReference type="Proteomes" id="UP000186015"/>
    </source>
</evidence>